<gene>
    <name evidence="3" type="ORF">B5M42_22715</name>
</gene>
<name>A0A4Y8PRK3_9BACL</name>
<organism evidence="3 4">
    <name type="scientific">Paenibacillus athensensis</name>
    <dbReference type="NCBI Taxonomy" id="1967502"/>
    <lineage>
        <taxon>Bacteria</taxon>
        <taxon>Bacillati</taxon>
        <taxon>Bacillota</taxon>
        <taxon>Bacilli</taxon>
        <taxon>Bacillales</taxon>
        <taxon>Paenibacillaceae</taxon>
        <taxon>Paenibacillus</taxon>
    </lineage>
</organism>
<dbReference type="InterPro" id="IPR035986">
    <property type="entry name" value="PKD_dom_sf"/>
</dbReference>
<dbReference type="InterPro" id="IPR036582">
    <property type="entry name" value="Mao_N_sf"/>
</dbReference>
<dbReference type="AlphaFoldDB" id="A0A4Y8PRK3"/>
<dbReference type="SUPFAM" id="SSF49299">
    <property type="entry name" value="PKD domain"/>
    <property type="match status" value="1"/>
</dbReference>
<reference evidence="3 4" key="1">
    <citation type="submission" date="2017-03" db="EMBL/GenBank/DDBJ databases">
        <title>Isolation of Levoglucosan Utilizing Bacteria.</title>
        <authorList>
            <person name="Arya A.S."/>
        </authorList>
    </citation>
    <scope>NUCLEOTIDE SEQUENCE [LARGE SCALE GENOMIC DNA]</scope>
    <source>
        <strain evidence="3 4">MEC069</strain>
    </source>
</reference>
<dbReference type="InterPro" id="IPR012854">
    <property type="entry name" value="Cu_amine_oxidase-like_N"/>
</dbReference>
<dbReference type="Proteomes" id="UP000298246">
    <property type="component" value="Unassembled WGS sequence"/>
</dbReference>
<comment type="caution">
    <text evidence="3">The sequence shown here is derived from an EMBL/GenBank/DDBJ whole genome shotgun (WGS) entry which is preliminary data.</text>
</comment>
<dbReference type="RefSeq" id="WP_167690296.1">
    <property type="nucleotide sequence ID" value="NZ_MYFO02000009.1"/>
</dbReference>
<evidence type="ECO:0000259" key="2">
    <source>
        <dbReference type="Pfam" id="PF07833"/>
    </source>
</evidence>
<evidence type="ECO:0000256" key="1">
    <source>
        <dbReference type="SAM" id="SignalP"/>
    </source>
</evidence>
<feature type="domain" description="Copper amine oxidase-like N-terminal" evidence="2">
    <location>
        <begin position="49"/>
        <end position="152"/>
    </location>
</feature>
<evidence type="ECO:0000313" key="4">
    <source>
        <dbReference type="Proteomes" id="UP000298246"/>
    </source>
</evidence>
<dbReference type="Pfam" id="PF07833">
    <property type="entry name" value="Cu_amine_oxidN1"/>
    <property type="match status" value="1"/>
</dbReference>
<feature type="chain" id="PRO_5038509320" evidence="1">
    <location>
        <begin position="28"/>
        <end position="584"/>
    </location>
</feature>
<feature type="signal peptide" evidence="1">
    <location>
        <begin position="1"/>
        <end position="27"/>
    </location>
</feature>
<dbReference type="EMBL" id="MYFO01000047">
    <property type="protein sequence ID" value="TFE83540.1"/>
    <property type="molecule type" value="Genomic_DNA"/>
</dbReference>
<proteinExistence type="predicted"/>
<dbReference type="Gene3D" id="3.30.457.10">
    <property type="entry name" value="Copper amine oxidase-like, N-terminal domain"/>
    <property type="match status" value="1"/>
</dbReference>
<keyword evidence="4" id="KW-1185">Reference proteome</keyword>
<dbReference type="SUPFAM" id="SSF55383">
    <property type="entry name" value="Copper amine oxidase, domain N"/>
    <property type="match status" value="1"/>
</dbReference>
<keyword evidence="1" id="KW-0732">Signal</keyword>
<evidence type="ECO:0000313" key="3">
    <source>
        <dbReference type="EMBL" id="TFE83540.1"/>
    </source>
</evidence>
<sequence>MKSKLIKWISTAALGSALLAGTLPVTAAGAAGSYAHVLVYAERTTAFIGDRKVEMSLPATLLKGRMYATAEFLGEAFGFPVVWDPATGRVTMQLPGHTLVLDAVGRTIEADGTAVPFDSAAAVVRGQLLVRVTWIADYLGATYAYNDELRKLELVPGKAALGEAHTKPVAKFALSKPVYRIGEPIVYSDLSYDPQGGSITYLSWTGKQEAFFKAGQYPVSLVATNQSGERSAPYTATVTVEDKIYMSEFEYPFYFKPVGETIPTDWSYIWNNFDNIPVLPKTVTQDTSRKLLVSDSPEEFTEQGVLYRDVINGKARLYADHINASGKPMTFAIVAKNNEDQPVKLVTTGKGEVWPSIYALLLGSEASVDFLRSRGTLNETVTVPPHQTIVYRQMPVFYPNQGTNVIYDVETDGELEMSFVAVDKLNAYTLGTLPDLSSPKHVRGTFPLSSVSWDMEANGFTKPVKIVIGDGKTSDPFLPGFDAMRGKETSNFGNWGVDYKLHLNRPRAMTLMLVAKGGYFKGPLRINGAMRVVPQSGLLTAFGGMQILARTNGTEEALDIEFTPPAGSSFPIDLVMYPLSALPE</sequence>
<accession>A0A4Y8PRK3</accession>
<protein>
    <submittedName>
        <fullName evidence="3">Copper amine oxidase</fullName>
    </submittedName>
</protein>